<dbReference type="EMBL" id="HBUF01267421">
    <property type="protein sequence ID" value="CAG6684484.1"/>
    <property type="molecule type" value="Transcribed_RNA"/>
</dbReference>
<dbReference type="EMBL" id="HBUF01024490">
    <property type="protein sequence ID" value="CAG6612413.1"/>
    <property type="molecule type" value="Transcribed_RNA"/>
</dbReference>
<reference evidence="2" key="1">
    <citation type="submission" date="2021-05" db="EMBL/GenBank/DDBJ databases">
        <authorList>
            <person name="Alioto T."/>
            <person name="Alioto T."/>
            <person name="Gomez Garrido J."/>
        </authorList>
    </citation>
    <scope>NUCLEOTIDE SEQUENCE</scope>
</reference>
<dbReference type="EMBL" id="HBUF01267417">
    <property type="protein sequence ID" value="CAG6684464.1"/>
    <property type="molecule type" value="Transcribed_RNA"/>
</dbReference>
<dbReference type="EMBL" id="HBUF01610195">
    <property type="protein sequence ID" value="CAG6778556.1"/>
    <property type="molecule type" value="Transcribed_RNA"/>
</dbReference>
<protein>
    <submittedName>
        <fullName evidence="2">Uncharacterized protein</fullName>
    </submittedName>
</protein>
<dbReference type="EMBL" id="HBUF01024489">
    <property type="protein sequence ID" value="CAG6612409.1"/>
    <property type="molecule type" value="Transcribed_RNA"/>
</dbReference>
<dbReference type="AlphaFoldDB" id="A0A8D8TDN6"/>
<dbReference type="EMBL" id="HBUF01267416">
    <property type="protein sequence ID" value="CAG6684459.1"/>
    <property type="molecule type" value="Transcribed_RNA"/>
</dbReference>
<dbReference type="EMBL" id="HBUF01361149">
    <property type="protein sequence ID" value="CAG6720813.1"/>
    <property type="molecule type" value="Transcribed_RNA"/>
</dbReference>
<evidence type="ECO:0000256" key="1">
    <source>
        <dbReference type="SAM" id="Phobius"/>
    </source>
</evidence>
<dbReference type="EMBL" id="HBUF01267415">
    <property type="protein sequence ID" value="CAG6684454.1"/>
    <property type="molecule type" value="Transcribed_RNA"/>
</dbReference>
<feature type="transmembrane region" description="Helical" evidence="1">
    <location>
        <begin position="25"/>
        <end position="44"/>
    </location>
</feature>
<dbReference type="EMBL" id="HBUF01267420">
    <property type="protein sequence ID" value="CAG6684479.1"/>
    <property type="molecule type" value="Transcribed_RNA"/>
</dbReference>
<keyword evidence="1" id="KW-0812">Transmembrane</keyword>
<dbReference type="EMBL" id="HBUF01610194">
    <property type="protein sequence ID" value="CAG6778553.1"/>
    <property type="molecule type" value="Transcribed_RNA"/>
</dbReference>
<organism evidence="2">
    <name type="scientific">Cacopsylla melanoneura</name>
    <dbReference type="NCBI Taxonomy" id="428564"/>
    <lineage>
        <taxon>Eukaryota</taxon>
        <taxon>Metazoa</taxon>
        <taxon>Ecdysozoa</taxon>
        <taxon>Arthropoda</taxon>
        <taxon>Hexapoda</taxon>
        <taxon>Insecta</taxon>
        <taxon>Pterygota</taxon>
        <taxon>Neoptera</taxon>
        <taxon>Paraneoptera</taxon>
        <taxon>Hemiptera</taxon>
        <taxon>Sternorrhyncha</taxon>
        <taxon>Psylloidea</taxon>
        <taxon>Psyllidae</taxon>
        <taxon>Psyllinae</taxon>
        <taxon>Cacopsylla</taxon>
    </lineage>
</organism>
<name>A0A8D8TDN6_9HEMI</name>
<dbReference type="EMBL" id="HBUF01361150">
    <property type="protein sequence ID" value="CAG6720816.1"/>
    <property type="molecule type" value="Transcribed_RNA"/>
</dbReference>
<sequence>MLKDGIVISVCLISGVSLNLRSLDVSLVIVTLEVLMIIIVMLSLDSANVNLIPQAEHVVFQNRVILLALWINWSMKLKIQGVQIMTVLWKSDNPLVMEGRAHGLVQAS</sequence>
<keyword evidence="1" id="KW-0472">Membrane</keyword>
<dbReference type="EMBL" id="HBUF01024488">
    <property type="protein sequence ID" value="CAG6612405.1"/>
    <property type="molecule type" value="Transcribed_RNA"/>
</dbReference>
<accession>A0A8D8TDN6</accession>
<dbReference type="EMBL" id="HBUF01267414">
    <property type="protein sequence ID" value="CAG6684449.1"/>
    <property type="molecule type" value="Transcribed_RNA"/>
</dbReference>
<evidence type="ECO:0000313" key="2">
    <source>
        <dbReference type="EMBL" id="CAG6684479.1"/>
    </source>
</evidence>
<proteinExistence type="predicted"/>
<dbReference type="EMBL" id="HBUF01267418">
    <property type="protein sequence ID" value="CAG6684469.1"/>
    <property type="molecule type" value="Transcribed_RNA"/>
</dbReference>
<dbReference type="EMBL" id="HBUF01267419">
    <property type="protein sequence ID" value="CAG6684474.1"/>
    <property type="molecule type" value="Transcribed_RNA"/>
</dbReference>
<keyword evidence="1" id="KW-1133">Transmembrane helix</keyword>